<evidence type="ECO:0000313" key="1">
    <source>
        <dbReference type="EMBL" id="EER04186.1"/>
    </source>
</evidence>
<proteinExistence type="predicted"/>
<protein>
    <submittedName>
        <fullName evidence="1">Uncharacterized protein</fullName>
    </submittedName>
</protein>
<dbReference type="RefSeq" id="XP_002772370.1">
    <property type="nucleotide sequence ID" value="XM_002772324.1"/>
</dbReference>
<dbReference type="EMBL" id="GG681830">
    <property type="protein sequence ID" value="EER04186.1"/>
    <property type="molecule type" value="Genomic_DNA"/>
</dbReference>
<dbReference type="GeneID" id="9045588"/>
<keyword evidence="2" id="KW-1185">Reference proteome</keyword>
<name>C5LGK0_PERM5</name>
<dbReference type="InParanoid" id="C5LGK0"/>
<accession>C5LGK0</accession>
<dbReference type="AlphaFoldDB" id="C5LGK0"/>
<reference evidence="1 2" key="1">
    <citation type="submission" date="2008-07" db="EMBL/GenBank/DDBJ databases">
        <authorList>
            <person name="El-Sayed N."/>
            <person name="Caler E."/>
            <person name="Inman J."/>
            <person name="Amedeo P."/>
            <person name="Hass B."/>
            <person name="Wortman J."/>
        </authorList>
    </citation>
    <scope>NUCLEOTIDE SEQUENCE [LARGE SCALE GENOMIC DNA]</scope>
    <source>
        <strain evidence="2">ATCC 50983 / TXsc</strain>
    </source>
</reference>
<dbReference type="Proteomes" id="UP000007800">
    <property type="component" value="Unassembled WGS sequence"/>
</dbReference>
<sequence>MPLATSEEALVTKPYLDERERITADLQRRVAELGEQIEYELKLREEHNRDQTHRMEKEYSESTRQSVAEYDKLTDDKNLMQASKFFA</sequence>
<evidence type="ECO:0000313" key="2">
    <source>
        <dbReference type="Proteomes" id="UP000007800"/>
    </source>
</evidence>
<organism evidence="2">
    <name type="scientific">Perkinsus marinus (strain ATCC 50983 / TXsc)</name>
    <dbReference type="NCBI Taxonomy" id="423536"/>
    <lineage>
        <taxon>Eukaryota</taxon>
        <taxon>Sar</taxon>
        <taxon>Alveolata</taxon>
        <taxon>Perkinsozoa</taxon>
        <taxon>Perkinsea</taxon>
        <taxon>Perkinsida</taxon>
        <taxon>Perkinsidae</taxon>
        <taxon>Perkinsus</taxon>
    </lineage>
</organism>
<gene>
    <name evidence="1" type="ORF">Pmar_PMAR019604</name>
</gene>